<reference evidence="8 9" key="1">
    <citation type="journal article" date="2013" name="Curr. Biol.">
        <title>The Genome of the Foraminiferan Reticulomyxa filosa.</title>
        <authorList>
            <person name="Glockner G."/>
            <person name="Hulsmann N."/>
            <person name="Schleicher M."/>
            <person name="Noegel A.A."/>
            <person name="Eichinger L."/>
            <person name="Gallinger C."/>
            <person name="Pawlowski J."/>
            <person name="Sierra R."/>
            <person name="Euteneuer U."/>
            <person name="Pillet L."/>
            <person name="Moustafa A."/>
            <person name="Platzer M."/>
            <person name="Groth M."/>
            <person name="Szafranski K."/>
            <person name="Schliwa M."/>
        </authorList>
    </citation>
    <scope>NUCLEOTIDE SEQUENCE [LARGE SCALE GENOMIC DNA]</scope>
</reference>
<dbReference type="InterPro" id="IPR027417">
    <property type="entry name" value="P-loop_NTPase"/>
</dbReference>
<dbReference type="SUPFAM" id="SSF50447">
    <property type="entry name" value="Translation proteins"/>
    <property type="match status" value="1"/>
</dbReference>
<feature type="domain" description="Tr-type G" evidence="7">
    <location>
        <begin position="1"/>
        <end position="186"/>
    </location>
</feature>
<dbReference type="GO" id="GO:0046540">
    <property type="term" value="C:U4/U6 x U5 tri-snRNP complex"/>
    <property type="evidence" value="ECO:0007669"/>
    <property type="project" value="TreeGrafter"/>
</dbReference>
<dbReference type="InterPro" id="IPR000795">
    <property type="entry name" value="T_Tr_GTP-bd_dom"/>
</dbReference>
<dbReference type="Pfam" id="PF03764">
    <property type="entry name" value="EFG_IV"/>
    <property type="match status" value="1"/>
</dbReference>
<keyword evidence="4" id="KW-0342">GTP-binding</keyword>
<dbReference type="InterPro" id="IPR035647">
    <property type="entry name" value="EFG_III/V"/>
</dbReference>
<dbReference type="Pfam" id="PF00009">
    <property type="entry name" value="GTP_EFTU"/>
    <property type="match status" value="1"/>
</dbReference>
<dbReference type="GO" id="GO:0030623">
    <property type="term" value="F:U5 snRNA binding"/>
    <property type="evidence" value="ECO:0007669"/>
    <property type="project" value="TreeGrafter"/>
</dbReference>
<dbReference type="FunFam" id="3.30.230.10:FF:000009">
    <property type="entry name" value="116 kDa U5 small nuclear ribonucleoprotein component"/>
    <property type="match status" value="1"/>
</dbReference>
<dbReference type="AlphaFoldDB" id="X6MB45"/>
<sequence length="742" mass="83951">MDLLVKETHAKEWRMDKEIRYTDIRRDEQSRGLSIKCAPMSLVLGDLRDKHYLLNIMDTPGHVNFSDELSAALRLCDGIVLVVDCAEGVLMNTKRCIEQAAMAKMPVVLVLNKVDRLIIELKLPARDCYLKLVHTIAEVNNILSMNQMGTVSPTRGNVVFSSALFQWSFTLPSFTQMYKARMPRNSKMIFDSDAFCQKLWGDYYMHTDKRIRNKPETDKSKRTFVQFVLEPLYKIYAHVLGNDSNQLGPLLSELGIKLRQRELKFDPKPLLTVILSRFFSHSRGFTQAVIDQIPSPVEGNAHKVTTNYTGDLSTELGEGMLRCDPKAPLMINVTKMFPRPDASAFDAFGRVFSGTVRVGDKVRVLREGYTCEDKEDMSELIVEKIWVYQGRYRVEINRVTAGNWALFGGIGSGISKTATVAHCDEKSLLASIFSPLKFNTISVVKVAIEPIKPSELPKMTHGLRCVNQSYPLCTTKVEESGEHVIIGTGELYMDCVLHDLREMFSEIEVKVADPVVSFCETVEEMSSMQCFALTQNKKNRLTMVCEPLDKTICRAIESNQVNIDMPPKQIGQFFETNFGWDELAGRHIWAFGPDKNGPNILQDDTLPGEVDKNALNSIRRGLIQGFQWGTREGPLCDEPMRGCKFKLVHCVMADNVIDRIGGQIIPTTRRVLYSSFMLASPKLMEPIFFVEMMCPPDCVKAVEDVVNHRRGRLLKEMPKPGTPFVVLNAKFLPLIHLDLKRI</sequence>
<evidence type="ECO:0000259" key="7">
    <source>
        <dbReference type="PROSITE" id="PS51722"/>
    </source>
</evidence>
<dbReference type="GO" id="GO:0000398">
    <property type="term" value="P:mRNA splicing, via spliceosome"/>
    <property type="evidence" value="ECO:0007669"/>
    <property type="project" value="TreeGrafter"/>
</dbReference>
<dbReference type="SUPFAM" id="SSF54211">
    <property type="entry name" value="Ribosomal protein S5 domain 2-like"/>
    <property type="match status" value="1"/>
</dbReference>
<dbReference type="FunFam" id="3.30.70.870:FF:000002">
    <property type="entry name" value="Translation elongation factor 2"/>
    <property type="match status" value="1"/>
</dbReference>
<dbReference type="GO" id="GO:0071007">
    <property type="term" value="C:U2-type catalytic step 2 spliceosome"/>
    <property type="evidence" value="ECO:0007669"/>
    <property type="project" value="TreeGrafter"/>
</dbReference>
<proteinExistence type="predicted"/>
<evidence type="ECO:0000256" key="1">
    <source>
        <dbReference type="ARBA" id="ARBA00004123"/>
    </source>
</evidence>
<evidence type="ECO:0000313" key="9">
    <source>
        <dbReference type="Proteomes" id="UP000023152"/>
    </source>
</evidence>
<dbReference type="PROSITE" id="PS51722">
    <property type="entry name" value="G_TR_2"/>
    <property type="match status" value="1"/>
</dbReference>
<dbReference type="Pfam" id="PF03144">
    <property type="entry name" value="GTP_EFTU_D2"/>
    <property type="match status" value="1"/>
</dbReference>
<dbReference type="Gene3D" id="3.30.70.870">
    <property type="entry name" value="Elongation Factor G (Translational Gtpase), domain 3"/>
    <property type="match status" value="1"/>
</dbReference>
<dbReference type="InterPro" id="IPR009000">
    <property type="entry name" value="Transl_B-barrel_sf"/>
</dbReference>
<gene>
    <name evidence="8" type="ORF">RFI_26291</name>
</gene>
<dbReference type="GO" id="GO:0003924">
    <property type="term" value="F:GTPase activity"/>
    <property type="evidence" value="ECO:0007669"/>
    <property type="project" value="InterPro"/>
</dbReference>
<dbReference type="Proteomes" id="UP000023152">
    <property type="component" value="Unassembled WGS sequence"/>
</dbReference>
<dbReference type="Gene3D" id="3.90.1430.10">
    <property type="entry name" value="Yeast translation eEF2 (G' domain)"/>
    <property type="match status" value="1"/>
</dbReference>
<dbReference type="PANTHER" id="PTHR42908">
    <property type="entry name" value="TRANSLATION ELONGATION FACTOR-RELATED"/>
    <property type="match status" value="1"/>
</dbReference>
<dbReference type="PRINTS" id="PR00315">
    <property type="entry name" value="ELONGATNFCT"/>
</dbReference>
<evidence type="ECO:0000256" key="3">
    <source>
        <dbReference type="ARBA" id="ARBA00022741"/>
    </source>
</evidence>
<evidence type="ECO:0000256" key="6">
    <source>
        <dbReference type="ARBA" id="ARBA00023242"/>
    </source>
</evidence>
<dbReference type="InterPro" id="IPR004161">
    <property type="entry name" value="EFTu-like_2"/>
</dbReference>
<comment type="subcellular location">
    <subcellularLocation>
        <location evidence="1">Nucleus</location>
    </subcellularLocation>
</comment>
<organism evidence="8 9">
    <name type="scientific">Reticulomyxa filosa</name>
    <dbReference type="NCBI Taxonomy" id="46433"/>
    <lineage>
        <taxon>Eukaryota</taxon>
        <taxon>Sar</taxon>
        <taxon>Rhizaria</taxon>
        <taxon>Retaria</taxon>
        <taxon>Foraminifera</taxon>
        <taxon>Monothalamids</taxon>
        <taxon>Reticulomyxidae</taxon>
        <taxon>Reticulomyxa</taxon>
    </lineage>
</organism>
<dbReference type="GO" id="GO:0005829">
    <property type="term" value="C:cytosol"/>
    <property type="evidence" value="ECO:0007669"/>
    <property type="project" value="TreeGrafter"/>
</dbReference>
<protein>
    <recommendedName>
        <fullName evidence="7">Tr-type G domain-containing protein</fullName>
    </recommendedName>
</protein>
<name>X6MB45_RETFI</name>
<dbReference type="SUPFAM" id="SSF54980">
    <property type="entry name" value="EF-G C-terminal domain-like"/>
    <property type="match status" value="2"/>
</dbReference>
<evidence type="ECO:0000313" key="8">
    <source>
        <dbReference type="EMBL" id="ETO11084.1"/>
    </source>
</evidence>
<dbReference type="Gene3D" id="3.30.230.10">
    <property type="match status" value="1"/>
</dbReference>
<comment type="caution">
    <text evidence="8">The sequence shown here is derived from an EMBL/GenBank/DDBJ whole genome shotgun (WGS) entry which is preliminary data.</text>
</comment>
<dbReference type="FunFam" id="2.40.30.10:FF:000029">
    <property type="entry name" value="116 kDa U5 small nuclear ribonucleoprotein component"/>
    <property type="match status" value="1"/>
</dbReference>
<dbReference type="FunFam" id="3.40.50.300:FF:000646">
    <property type="entry name" value="U5 small nuclear ribonucleoprotein component"/>
    <property type="match status" value="1"/>
</dbReference>
<dbReference type="InterPro" id="IPR014721">
    <property type="entry name" value="Ribsml_uS5_D2-typ_fold_subgr"/>
</dbReference>
<dbReference type="OrthoDB" id="364892at2759"/>
<dbReference type="CDD" id="cd01683">
    <property type="entry name" value="EF2_IV_snRNP"/>
    <property type="match status" value="1"/>
</dbReference>
<dbReference type="InterPro" id="IPR020568">
    <property type="entry name" value="Ribosomal_Su5_D2-typ_SF"/>
</dbReference>
<dbReference type="CDD" id="cd04090">
    <property type="entry name" value="EF2_II_snRNP"/>
    <property type="match status" value="1"/>
</dbReference>
<dbReference type="PANTHER" id="PTHR42908:SF6">
    <property type="entry name" value="116 KDA U5 SMALL NUCLEAR RIBONUCLEOPROTEIN COMPONENT"/>
    <property type="match status" value="1"/>
</dbReference>
<dbReference type="Gene3D" id="3.30.70.240">
    <property type="match status" value="1"/>
</dbReference>
<dbReference type="InterPro" id="IPR005517">
    <property type="entry name" value="Transl_elong_EFG/EF2_IV"/>
</dbReference>
<keyword evidence="6" id="KW-0539">Nucleus</keyword>
<evidence type="ECO:0000256" key="4">
    <source>
        <dbReference type="ARBA" id="ARBA00023134"/>
    </source>
</evidence>
<keyword evidence="9" id="KW-1185">Reference proteome</keyword>
<dbReference type="OMA" id="THRMTTF"/>
<keyword evidence="5" id="KW-0508">mRNA splicing</keyword>
<evidence type="ECO:0000256" key="5">
    <source>
        <dbReference type="ARBA" id="ARBA00023187"/>
    </source>
</evidence>
<keyword evidence="3" id="KW-0547">Nucleotide-binding</keyword>
<evidence type="ECO:0000256" key="2">
    <source>
        <dbReference type="ARBA" id="ARBA00022664"/>
    </source>
</evidence>
<dbReference type="Gene3D" id="3.40.50.300">
    <property type="entry name" value="P-loop containing nucleotide triphosphate hydrolases"/>
    <property type="match status" value="1"/>
</dbReference>
<dbReference type="SMART" id="SM00889">
    <property type="entry name" value="EFG_IV"/>
    <property type="match status" value="1"/>
</dbReference>
<dbReference type="SUPFAM" id="SSF52540">
    <property type="entry name" value="P-loop containing nucleoside triphosphate hydrolases"/>
    <property type="match status" value="1"/>
</dbReference>
<keyword evidence="2" id="KW-0507">mRNA processing</keyword>
<dbReference type="Gene3D" id="2.40.30.10">
    <property type="entry name" value="Translation factors"/>
    <property type="match status" value="1"/>
</dbReference>
<dbReference type="EMBL" id="ASPP01022789">
    <property type="protein sequence ID" value="ETO11084.1"/>
    <property type="molecule type" value="Genomic_DNA"/>
</dbReference>
<dbReference type="GO" id="GO:0005525">
    <property type="term" value="F:GTP binding"/>
    <property type="evidence" value="ECO:0007669"/>
    <property type="project" value="UniProtKB-KW"/>
</dbReference>
<accession>X6MB45</accession>